<dbReference type="InterPro" id="IPR000577">
    <property type="entry name" value="Carb_kinase_FGGY"/>
</dbReference>
<dbReference type="RefSeq" id="WP_119917548.1">
    <property type="nucleotide sequence ID" value="NZ_QYYA01000001.1"/>
</dbReference>
<comment type="caution">
    <text evidence="6">The sequence shown here is derived from an EMBL/GenBank/DDBJ whole genome shotgun (WGS) entry which is preliminary data.</text>
</comment>
<dbReference type="Proteomes" id="UP000283734">
    <property type="component" value="Unassembled WGS sequence"/>
</dbReference>
<accession>A0A418Y3D1</accession>
<dbReference type="Gene3D" id="3.30.420.40">
    <property type="match status" value="2"/>
</dbReference>
<proteinExistence type="inferred from homology"/>
<dbReference type="Pfam" id="PF02782">
    <property type="entry name" value="FGGY_C"/>
    <property type="match status" value="1"/>
</dbReference>
<dbReference type="EMBL" id="QYYA01000001">
    <property type="protein sequence ID" value="RJG20054.1"/>
    <property type="molecule type" value="Genomic_DNA"/>
</dbReference>
<dbReference type="OrthoDB" id="9805576at2"/>
<dbReference type="AlphaFoldDB" id="A0A418Y3D1"/>
<comment type="similarity">
    <text evidence="1">Belongs to the FGGY kinase family.</text>
</comment>
<evidence type="ECO:0000313" key="7">
    <source>
        <dbReference type="Proteomes" id="UP000283734"/>
    </source>
</evidence>
<feature type="domain" description="Carbohydrate kinase FGGY C-terminal" evidence="5">
    <location>
        <begin position="264"/>
        <end position="459"/>
    </location>
</feature>
<reference evidence="6 7" key="1">
    <citation type="submission" date="2018-09" db="EMBL/GenBank/DDBJ databases">
        <title>Alcanivorax profundi sp. nov., isolated from 1000 m-depth seawater of the Mariana Trench.</title>
        <authorList>
            <person name="Liu J."/>
        </authorList>
    </citation>
    <scope>NUCLEOTIDE SEQUENCE [LARGE SCALE GENOMIC DNA]</scope>
    <source>
        <strain evidence="6 7">MTEO17</strain>
    </source>
</reference>
<name>A0A418Y3D1_9GAMM</name>
<dbReference type="Pfam" id="PF00370">
    <property type="entry name" value="FGGY_N"/>
    <property type="match status" value="1"/>
</dbReference>
<dbReference type="PIRSF" id="PIRSF000538">
    <property type="entry name" value="GlpK"/>
    <property type="match status" value="1"/>
</dbReference>
<dbReference type="CDD" id="cd07779">
    <property type="entry name" value="ASKHA_NBD_FGGY_YgcE-like"/>
    <property type="match status" value="1"/>
</dbReference>
<dbReference type="PANTHER" id="PTHR43095:SF5">
    <property type="entry name" value="XYLULOSE KINASE"/>
    <property type="match status" value="1"/>
</dbReference>
<evidence type="ECO:0000259" key="5">
    <source>
        <dbReference type="Pfam" id="PF02782"/>
    </source>
</evidence>
<keyword evidence="2" id="KW-0808">Transferase</keyword>
<sequence>MTETPLLLALDQGTQSARAMLFDAQGELVAKSQRHIEPYVSAQPGWAEQDANYFWEELGQACQALWSAHPDLKSRVVAVSLTTQRASVVCLDRTRRPLRPAVIWLDQRRTADYPDLPWWMAAPVNLLGQKETLRQFRSKAECNWLAVDEPEMWAKTRHFLLLSGYLNYRLTGEVKDCTASQVGYLPYDYKRHQWAAAHDFKWKALRVTREQLPELVSPGEILGEVTAAASRHTGIPKGLPVVASGADKACEVLGAGAFSPEVGNLSYGTTATFNTCNARFVEPIPFVPAYGAAVPGRYNSEIIVQRGYWMVNWFKREFAQPEVAQADALGVAPETLFDAFLDESPPGAMGLMLQPFWNPGVRIPGPEAKGAIIGFGDVHTRAHLYRAIIEGIAYALREGKERLEKRNKVPVTTLKVSGGGSQSDAIMQITADIFGLPAERPHTTETSGLGAAINAAVAMKLHPDYATAVAAMTRTGDRFEPRAEYAGTYDALYGQVYRRLYDRLSPLYRSIRQITGYPRRF</sequence>
<organism evidence="6 7">
    <name type="scientific">Alcanivorax profundi</name>
    <dbReference type="NCBI Taxonomy" id="2338368"/>
    <lineage>
        <taxon>Bacteria</taxon>
        <taxon>Pseudomonadati</taxon>
        <taxon>Pseudomonadota</taxon>
        <taxon>Gammaproteobacteria</taxon>
        <taxon>Oceanospirillales</taxon>
        <taxon>Alcanivoracaceae</taxon>
        <taxon>Alcanivorax</taxon>
    </lineage>
</organism>
<dbReference type="GO" id="GO:0005975">
    <property type="term" value="P:carbohydrate metabolic process"/>
    <property type="evidence" value="ECO:0007669"/>
    <property type="project" value="InterPro"/>
</dbReference>
<protein>
    <submittedName>
        <fullName evidence="6">Carbohydrate kinase</fullName>
    </submittedName>
</protein>
<dbReference type="InterPro" id="IPR018485">
    <property type="entry name" value="FGGY_C"/>
</dbReference>
<evidence type="ECO:0000256" key="3">
    <source>
        <dbReference type="ARBA" id="ARBA00022777"/>
    </source>
</evidence>
<keyword evidence="3 6" id="KW-0418">Kinase</keyword>
<dbReference type="InterPro" id="IPR018484">
    <property type="entry name" value="FGGY_N"/>
</dbReference>
<dbReference type="GO" id="GO:0016301">
    <property type="term" value="F:kinase activity"/>
    <property type="evidence" value="ECO:0007669"/>
    <property type="project" value="UniProtKB-KW"/>
</dbReference>
<gene>
    <name evidence="6" type="ORF">D4A39_04265</name>
</gene>
<feature type="domain" description="Carbohydrate kinase FGGY N-terminal" evidence="4">
    <location>
        <begin position="7"/>
        <end position="254"/>
    </location>
</feature>
<evidence type="ECO:0000256" key="2">
    <source>
        <dbReference type="ARBA" id="ARBA00022679"/>
    </source>
</evidence>
<dbReference type="InterPro" id="IPR050406">
    <property type="entry name" value="FGGY_Carb_Kinase"/>
</dbReference>
<dbReference type="SUPFAM" id="SSF53067">
    <property type="entry name" value="Actin-like ATPase domain"/>
    <property type="match status" value="2"/>
</dbReference>
<evidence type="ECO:0000259" key="4">
    <source>
        <dbReference type="Pfam" id="PF00370"/>
    </source>
</evidence>
<keyword evidence="7" id="KW-1185">Reference proteome</keyword>
<dbReference type="PANTHER" id="PTHR43095">
    <property type="entry name" value="SUGAR KINASE"/>
    <property type="match status" value="1"/>
</dbReference>
<evidence type="ECO:0000256" key="1">
    <source>
        <dbReference type="ARBA" id="ARBA00009156"/>
    </source>
</evidence>
<evidence type="ECO:0000313" key="6">
    <source>
        <dbReference type="EMBL" id="RJG20054.1"/>
    </source>
</evidence>
<dbReference type="InterPro" id="IPR043129">
    <property type="entry name" value="ATPase_NBD"/>
</dbReference>